<evidence type="ECO:0000256" key="3">
    <source>
        <dbReference type="ARBA" id="ARBA00022630"/>
    </source>
</evidence>
<dbReference type="RefSeq" id="WP_108841296.1">
    <property type="nucleotide sequence ID" value="NZ_ONZI01000001.1"/>
</dbReference>
<comment type="cofactor">
    <cofactor evidence="1 5">
        <name>FAD</name>
        <dbReference type="ChEBI" id="CHEBI:57692"/>
    </cofactor>
</comment>
<dbReference type="Gene3D" id="3.30.560.10">
    <property type="entry name" value="Glucose Oxidase, domain 3"/>
    <property type="match status" value="1"/>
</dbReference>
<accession>A0A2R8CHS2</accession>
<evidence type="ECO:0000256" key="4">
    <source>
        <dbReference type="ARBA" id="ARBA00022827"/>
    </source>
</evidence>
<dbReference type="InterPro" id="IPR012132">
    <property type="entry name" value="GMC_OxRdtase"/>
</dbReference>
<evidence type="ECO:0000256" key="6">
    <source>
        <dbReference type="RuleBase" id="RU003968"/>
    </source>
</evidence>
<gene>
    <name evidence="9" type="primary">alkJ</name>
    <name evidence="9" type="ORF">KSP9073_00423</name>
</gene>
<organism evidence="9 10">
    <name type="scientific">Kushneria phyllosphaerae</name>
    <dbReference type="NCBI Taxonomy" id="2100822"/>
    <lineage>
        <taxon>Bacteria</taxon>
        <taxon>Pseudomonadati</taxon>
        <taxon>Pseudomonadota</taxon>
        <taxon>Gammaproteobacteria</taxon>
        <taxon>Oceanospirillales</taxon>
        <taxon>Halomonadaceae</taxon>
        <taxon>Kushneria</taxon>
    </lineage>
</organism>
<keyword evidence="3 6" id="KW-0285">Flavoprotein</keyword>
<evidence type="ECO:0000256" key="2">
    <source>
        <dbReference type="ARBA" id="ARBA00010790"/>
    </source>
</evidence>
<dbReference type="EMBL" id="ONZI01000001">
    <property type="protein sequence ID" value="SPJ32423.1"/>
    <property type="molecule type" value="Genomic_DNA"/>
</dbReference>
<dbReference type="PROSITE" id="PS00623">
    <property type="entry name" value="GMC_OXRED_1"/>
    <property type="match status" value="1"/>
</dbReference>
<dbReference type="PANTHER" id="PTHR11552:SF147">
    <property type="entry name" value="CHOLINE DEHYDROGENASE, MITOCHONDRIAL"/>
    <property type="match status" value="1"/>
</dbReference>
<dbReference type="InterPro" id="IPR000172">
    <property type="entry name" value="GMC_OxRdtase_N"/>
</dbReference>
<dbReference type="SUPFAM" id="SSF51905">
    <property type="entry name" value="FAD/NAD(P)-binding domain"/>
    <property type="match status" value="1"/>
</dbReference>
<dbReference type="GO" id="GO:0050660">
    <property type="term" value="F:flavin adenine dinucleotide binding"/>
    <property type="evidence" value="ECO:0007669"/>
    <property type="project" value="InterPro"/>
</dbReference>
<evidence type="ECO:0000313" key="9">
    <source>
        <dbReference type="EMBL" id="SPJ32423.1"/>
    </source>
</evidence>
<sequence length="540" mass="58468">MQDHYDYIIIGAGSAGCVLAHRLIQTLEASVLLVEAGGSDAGLLIRMPAAVGKVIPTRTWPYMTTPHAATHHRAMSIAQGRLIGGSSSVNGMIYIRGHCSDYDGWETDHGCLGWSYRSLLPYFIKSEGNESLAGPLHGNNGPLKVSENRYRHPLTQTFVRAGQEGGLPYVNDFNDNAPEGVGYYQTTTFNGERYSTSKAYLSEVRQNPRLTILSDTDVERVIIEGGRARGIQARHAKKGEMTLHARREVIVSAGAIGSPKILMNSGIGHRDHLGEQGITCLHDLPVGDNLQDHLHLSINATLKDPTSLYGEDAGFRALRHGAEWLLHRRGLMTSNVLEGGAFLDTAKEGRADTQIHFMPVLDTWDDPNGIGLGRTHGLTLKVGHLRPVSRGNVRLTGPSGSKTAAIDARFLEAPEDVEHQVRSLRAGLALLDTPALSGAIDDVFSPPEARYLMSQNMADNQQALETFIRQYCKTTYHPVGTCRMGADARHSVVDTELKVHGVDGLRVIDCSVFPTLPGGNTNAPTIAVAEKAADMVISAA</sequence>
<evidence type="ECO:0000256" key="5">
    <source>
        <dbReference type="PIRSR" id="PIRSR000137-2"/>
    </source>
</evidence>
<dbReference type="InterPro" id="IPR007867">
    <property type="entry name" value="GMC_OxRtase_C"/>
</dbReference>
<comment type="similarity">
    <text evidence="2 6">Belongs to the GMC oxidoreductase family.</text>
</comment>
<dbReference type="GO" id="GO:0016614">
    <property type="term" value="F:oxidoreductase activity, acting on CH-OH group of donors"/>
    <property type="evidence" value="ECO:0007669"/>
    <property type="project" value="InterPro"/>
</dbReference>
<proteinExistence type="inferred from homology"/>
<dbReference type="Gene3D" id="3.50.50.60">
    <property type="entry name" value="FAD/NAD(P)-binding domain"/>
    <property type="match status" value="1"/>
</dbReference>
<keyword evidence="10" id="KW-1185">Reference proteome</keyword>
<dbReference type="EC" id="1.1.99.-" evidence="9"/>
<evidence type="ECO:0000313" key="10">
    <source>
        <dbReference type="Proteomes" id="UP000244934"/>
    </source>
</evidence>
<dbReference type="OrthoDB" id="9785276at2"/>
<keyword evidence="9" id="KW-0560">Oxidoreductase</keyword>
<evidence type="ECO:0000259" key="8">
    <source>
        <dbReference type="PROSITE" id="PS00624"/>
    </source>
</evidence>
<protein>
    <submittedName>
        <fullName evidence="9">Alcohol dehydrogenase [acceptor]</fullName>
        <ecNumber evidence="9">1.1.99.-</ecNumber>
    </submittedName>
</protein>
<feature type="binding site" evidence="5">
    <location>
        <position position="218"/>
    </location>
    <ligand>
        <name>FAD</name>
        <dbReference type="ChEBI" id="CHEBI:57692"/>
    </ligand>
</feature>
<keyword evidence="4 5" id="KW-0274">FAD</keyword>
<dbReference type="Pfam" id="PF05199">
    <property type="entry name" value="GMC_oxred_C"/>
    <property type="match status" value="1"/>
</dbReference>
<dbReference type="PIRSF" id="PIRSF000137">
    <property type="entry name" value="Alcohol_oxidase"/>
    <property type="match status" value="1"/>
</dbReference>
<dbReference type="AlphaFoldDB" id="A0A2R8CHS2"/>
<name>A0A2R8CHS2_9GAMM</name>
<dbReference type="PROSITE" id="PS00624">
    <property type="entry name" value="GMC_OXRED_2"/>
    <property type="match status" value="1"/>
</dbReference>
<dbReference type="SUPFAM" id="SSF54373">
    <property type="entry name" value="FAD-linked reductases, C-terminal domain"/>
    <property type="match status" value="1"/>
</dbReference>
<dbReference type="Pfam" id="PF00732">
    <property type="entry name" value="GMC_oxred_N"/>
    <property type="match status" value="1"/>
</dbReference>
<evidence type="ECO:0000256" key="1">
    <source>
        <dbReference type="ARBA" id="ARBA00001974"/>
    </source>
</evidence>
<evidence type="ECO:0000259" key="7">
    <source>
        <dbReference type="PROSITE" id="PS00623"/>
    </source>
</evidence>
<reference evidence="10" key="1">
    <citation type="submission" date="2018-03" db="EMBL/GenBank/DDBJ databases">
        <authorList>
            <person name="Navarro De La Torre S."/>
        </authorList>
    </citation>
    <scope>NUCLEOTIDE SEQUENCE [LARGE SCALE GENOMIC DNA]</scope>
    <source>
        <strain evidence="10">EAod3</strain>
    </source>
</reference>
<feature type="domain" description="Glucose-methanol-choline oxidoreductase N-terminal" evidence="7">
    <location>
        <begin position="80"/>
        <end position="103"/>
    </location>
</feature>
<feature type="domain" description="Glucose-methanol-choline oxidoreductase N-terminal" evidence="8">
    <location>
        <begin position="254"/>
        <end position="268"/>
    </location>
</feature>
<dbReference type="PANTHER" id="PTHR11552">
    <property type="entry name" value="GLUCOSE-METHANOL-CHOLINE GMC OXIDOREDUCTASE"/>
    <property type="match status" value="1"/>
</dbReference>
<dbReference type="InterPro" id="IPR036188">
    <property type="entry name" value="FAD/NAD-bd_sf"/>
</dbReference>
<dbReference type="Proteomes" id="UP000244934">
    <property type="component" value="Unassembled WGS sequence"/>
</dbReference>